<organism evidence="1 2">
    <name type="scientific">Brucella thiophenivorans</name>
    <dbReference type="NCBI Taxonomy" id="571255"/>
    <lineage>
        <taxon>Bacteria</taxon>
        <taxon>Pseudomonadati</taxon>
        <taxon>Pseudomonadota</taxon>
        <taxon>Alphaproteobacteria</taxon>
        <taxon>Hyphomicrobiales</taxon>
        <taxon>Brucellaceae</taxon>
        <taxon>Brucella/Ochrobactrum group</taxon>
        <taxon>Brucella</taxon>
    </lineage>
</organism>
<dbReference type="Proteomes" id="UP000215590">
    <property type="component" value="Unassembled WGS sequence"/>
</dbReference>
<sequence>MIYTKQKPFSGLREQPEPFRVIGSVSPSAMQPIRDPMQGFAMMANAAVKNTTQASKIKLASLFGLGPRGLY</sequence>
<name>A0A256FE85_9HYPH</name>
<protein>
    <submittedName>
        <fullName evidence="1">Uncharacterized protein</fullName>
    </submittedName>
</protein>
<comment type="caution">
    <text evidence="1">The sequence shown here is derived from an EMBL/GenBank/DDBJ whole genome shotgun (WGS) entry which is preliminary data.</text>
</comment>
<dbReference type="RefSeq" id="WP_094509042.1">
    <property type="nucleotide sequence ID" value="NZ_JBHEEK010000018.1"/>
</dbReference>
<gene>
    <name evidence="1" type="ORF">CEV31_3534</name>
</gene>
<dbReference type="AlphaFoldDB" id="A0A256FE85"/>
<evidence type="ECO:0000313" key="1">
    <source>
        <dbReference type="EMBL" id="OYR13050.1"/>
    </source>
</evidence>
<proteinExistence type="predicted"/>
<dbReference type="EMBL" id="NNRJ01000054">
    <property type="protein sequence ID" value="OYR13050.1"/>
    <property type="molecule type" value="Genomic_DNA"/>
</dbReference>
<reference evidence="1 2" key="1">
    <citation type="submission" date="2017-07" db="EMBL/GenBank/DDBJ databases">
        <title>Phylogenetic study on the rhizospheric bacterium Ochrobactrum sp. A44.</title>
        <authorList>
            <person name="Krzyzanowska D.M."/>
            <person name="Ossowicki A."/>
            <person name="Rajewska M."/>
            <person name="Maciag T."/>
            <person name="Kaczynski Z."/>
            <person name="Czerwicka M."/>
            <person name="Jafra S."/>
        </authorList>
    </citation>
    <scope>NUCLEOTIDE SEQUENCE [LARGE SCALE GENOMIC DNA]</scope>
    <source>
        <strain evidence="1 2">DSM 7216</strain>
    </source>
</reference>
<dbReference type="OrthoDB" id="9859634at2"/>
<evidence type="ECO:0000313" key="2">
    <source>
        <dbReference type="Proteomes" id="UP000215590"/>
    </source>
</evidence>
<keyword evidence="2" id="KW-1185">Reference proteome</keyword>
<accession>A0A256FE85</accession>